<feature type="transmembrane region" description="Helical" evidence="6">
    <location>
        <begin position="154"/>
        <end position="177"/>
    </location>
</feature>
<name>A0A178HI75_9LACT</name>
<accession>A0A178HI75</accession>
<comment type="similarity">
    <text evidence="6">Belongs to the binding-protein-dependent transport system permease family.</text>
</comment>
<feature type="transmembrane region" description="Helical" evidence="6">
    <location>
        <begin position="28"/>
        <end position="52"/>
    </location>
</feature>
<evidence type="ECO:0000313" key="7">
    <source>
        <dbReference type="EMBL" id="RAV81047.1"/>
    </source>
</evidence>
<evidence type="ECO:0000313" key="8">
    <source>
        <dbReference type="Proteomes" id="UP000251923"/>
    </source>
</evidence>
<proteinExistence type="inferred from homology"/>
<dbReference type="InterPro" id="IPR000515">
    <property type="entry name" value="MetI-like"/>
</dbReference>
<dbReference type="Proteomes" id="UP000251923">
    <property type="component" value="Unassembled WGS sequence"/>
</dbReference>
<evidence type="ECO:0000256" key="6">
    <source>
        <dbReference type="RuleBase" id="RU363032"/>
    </source>
</evidence>
<dbReference type="Pfam" id="PF00528">
    <property type="entry name" value="BPD_transp_1"/>
    <property type="match status" value="1"/>
</dbReference>
<dbReference type="GeneID" id="86970708"/>
<keyword evidence="2 6" id="KW-0813">Transport</keyword>
<dbReference type="RefSeq" id="WP_064292449.1">
    <property type="nucleotide sequence ID" value="NZ_JASODG010000001.1"/>
</dbReference>
<keyword evidence="3 6" id="KW-0812">Transmembrane</keyword>
<dbReference type="PANTHER" id="PTHR30177">
    <property type="entry name" value="GLYCINE BETAINE/L-PROLINE TRANSPORT SYSTEM PERMEASE PROTEIN PROW"/>
    <property type="match status" value="1"/>
</dbReference>
<feature type="transmembrane region" description="Helical" evidence="6">
    <location>
        <begin position="59"/>
        <end position="79"/>
    </location>
</feature>
<organism evidence="7 8">
    <name type="scientific">Aerococcus urinae</name>
    <dbReference type="NCBI Taxonomy" id="1376"/>
    <lineage>
        <taxon>Bacteria</taxon>
        <taxon>Bacillati</taxon>
        <taxon>Bacillota</taxon>
        <taxon>Bacilli</taxon>
        <taxon>Lactobacillales</taxon>
        <taxon>Aerococcaceae</taxon>
        <taxon>Aerococcus</taxon>
    </lineage>
</organism>
<feature type="transmembrane region" description="Helical" evidence="6">
    <location>
        <begin position="85"/>
        <end position="106"/>
    </location>
</feature>
<feature type="transmembrane region" description="Helical" evidence="6">
    <location>
        <begin position="189"/>
        <end position="208"/>
    </location>
</feature>
<evidence type="ECO:0000256" key="2">
    <source>
        <dbReference type="ARBA" id="ARBA00022448"/>
    </source>
</evidence>
<dbReference type="SUPFAM" id="SSF161098">
    <property type="entry name" value="MetI-like"/>
    <property type="match status" value="1"/>
</dbReference>
<dbReference type="Gene3D" id="1.10.3720.10">
    <property type="entry name" value="MetI-like"/>
    <property type="match status" value="1"/>
</dbReference>
<reference evidence="7 8" key="1">
    <citation type="submission" date="2018-04" db="EMBL/GenBank/DDBJ databases">
        <title>Aerococcus urinae genomes.</title>
        <authorList>
            <person name="Hilt E."/>
            <person name="Gilbert N.M."/>
            <person name="Thomas-White K."/>
            <person name="Putonti C."/>
            <person name="Lewis A.L."/>
            <person name="Visck K.L."/>
            <person name="Wolfe A.J."/>
        </authorList>
    </citation>
    <scope>NUCLEOTIDE SEQUENCE [LARGE SCALE GENOMIC DNA]</scope>
    <source>
        <strain evidence="7 8">UMB7480</strain>
    </source>
</reference>
<comment type="caution">
    <text evidence="7">The sequence shown here is derived from an EMBL/GenBank/DDBJ whole genome shotgun (WGS) entry which is preliminary data.</text>
</comment>
<dbReference type="PROSITE" id="PS50928">
    <property type="entry name" value="ABC_TM1"/>
    <property type="match status" value="1"/>
</dbReference>
<evidence type="ECO:0000256" key="1">
    <source>
        <dbReference type="ARBA" id="ARBA00004141"/>
    </source>
</evidence>
<sequence length="223" mass="24060">MADITDLSVWQQLLYYYSENSSYVISQFFQQMLMALYGTIFACLLAIPLGFYIARREKLANVVISIANIIQTVPALALLSVLMLYLGLGSNLVVLTVFLYSLLPILRNTYTGVRNIDAGIIDVGKGMGMTKMQVVLKVEFPLAFPVILGGIRNAFITAIGIATIGTFVGAGGLGSILTRGVNASEGTSIILAGVIPIALMSIVADYLMELLERRLSPNASKNK</sequence>
<dbReference type="GO" id="GO:0055085">
    <property type="term" value="P:transmembrane transport"/>
    <property type="evidence" value="ECO:0007669"/>
    <property type="project" value="InterPro"/>
</dbReference>
<evidence type="ECO:0000256" key="3">
    <source>
        <dbReference type="ARBA" id="ARBA00022692"/>
    </source>
</evidence>
<dbReference type="CDD" id="cd06261">
    <property type="entry name" value="TM_PBP2"/>
    <property type="match status" value="1"/>
</dbReference>
<dbReference type="GO" id="GO:0031460">
    <property type="term" value="P:glycine betaine transport"/>
    <property type="evidence" value="ECO:0007669"/>
    <property type="project" value="TreeGrafter"/>
</dbReference>
<dbReference type="GO" id="GO:0005886">
    <property type="term" value="C:plasma membrane"/>
    <property type="evidence" value="ECO:0007669"/>
    <property type="project" value="UniProtKB-SubCell"/>
</dbReference>
<keyword evidence="4 6" id="KW-1133">Transmembrane helix</keyword>
<dbReference type="InterPro" id="IPR051204">
    <property type="entry name" value="ABC_transp_perm/SBD"/>
</dbReference>
<dbReference type="AlphaFoldDB" id="A0A178HI75"/>
<gene>
    <name evidence="7" type="ORF">DBT54_01185</name>
</gene>
<keyword evidence="5 6" id="KW-0472">Membrane</keyword>
<protein>
    <submittedName>
        <fullName evidence="7">ABC transporter permease</fullName>
    </submittedName>
</protein>
<dbReference type="EMBL" id="QMHM01000002">
    <property type="protein sequence ID" value="RAV81047.1"/>
    <property type="molecule type" value="Genomic_DNA"/>
</dbReference>
<evidence type="ECO:0000256" key="5">
    <source>
        <dbReference type="ARBA" id="ARBA00023136"/>
    </source>
</evidence>
<dbReference type="FunFam" id="1.10.3720.10:FF:000001">
    <property type="entry name" value="Glycine betaine ABC transporter, permease"/>
    <property type="match status" value="1"/>
</dbReference>
<comment type="subcellular location">
    <subcellularLocation>
        <location evidence="6">Cell membrane</location>
        <topology evidence="6">Multi-pass membrane protein</topology>
    </subcellularLocation>
    <subcellularLocation>
        <location evidence="1">Membrane</location>
        <topology evidence="1">Multi-pass membrane protein</topology>
    </subcellularLocation>
</comment>
<dbReference type="InterPro" id="IPR035906">
    <property type="entry name" value="MetI-like_sf"/>
</dbReference>
<dbReference type="PANTHER" id="PTHR30177:SF4">
    <property type="entry name" value="OSMOPROTECTANT IMPORT PERMEASE PROTEIN OSMW"/>
    <property type="match status" value="1"/>
</dbReference>
<evidence type="ECO:0000256" key="4">
    <source>
        <dbReference type="ARBA" id="ARBA00022989"/>
    </source>
</evidence>